<dbReference type="Proteomes" id="UP001519342">
    <property type="component" value="Unassembled WGS sequence"/>
</dbReference>
<protein>
    <recommendedName>
        <fullName evidence="2 7">Shikimate dehydrogenase (NADP(+))</fullName>
        <shortName evidence="7">SDH</shortName>
        <ecNumber evidence="2 7">1.1.1.25</ecNumber>
    </recommendedName>
</protein>
<dbReference type="InterPro" id="IPR036291">
    <property type="entry name" value="NAD(P)-bd_dom_sf"/>
</dbReference>
<comment type="similarity">
    <text evidence="7">Belongs to the shikimate dehydrogenase family.</text>
</comment>
<feature type="active site" description="Proton acceptor" evidence="7">
    <location>
        <position position="67"/>
    </location>
</feature>
<dbReference type="PANTHER" id="PTHR21089:SF1">
    <property type="entry name" value="BIFUNCTIONAL 3-DEHYDROQUINATE DEHYDRATASE_SHIKIMATE DEHYDROGENASE, CHLOROPLASTIC"/>
    <property type="match status" value="1"/>
</dbReference>
<evidence type="ECO:0000313" key="9">
    <source>
        <dbReference type="EMBL" id="MBP1926418.1"/>
    </source>
</evidence>
<dbReference type="GO" id="GO:0004764">
    <property type="term" value="F:shikimate 3-dehydrogenase (NADP+) activity"/>
    <property type="evidence" value="ECO:0007669"/>
    <property type="project" value="UniProtKB-EC"/>
</dbReference>
<comment type="pathway">
    <text evidence="1 7">Metabolic intermediate biosynthesis; chorismate biosynthesis; chorismate from D-erythrose 4-phosphate and phosphoenolpyruvate: step 4/7.</text>
</comment>
<keyword evidence="6 7" id="KW-0057">Aromatic amino acid biosynthesis</keyword>
<feature type="binding site" evidence="7">
    <location>
        <position position="236"/>
    </location>
    <ligand>
        <name>NADP(+)</name>
        <dbReference type="ChEBI" id="CHEBI:58349"/>
    </ligand>
</feature>
<feature type="binding site" evidence="7">
    <location>
        <position position="63"/>
    </location>
    <ligand>
        <name>shikimate</name>
        <dbReference type="ChEBI" id="CHEBI:36208"/>
    </ligand>
</feature>
<evidence type="ECO:0000256" key="6">
    <source>
        <dbReference type="ARBA" id="ARBA00023141"/>
    </source>
</evidence>
<evidence type="ECO:0000256" key="1">
    <source>
        <dbReference type="ARBA" id="ARBA00004871"/>
    </source>
</evidence>
<dbReference type="PANTHER" id="PTHR21089">
    <property type="entry name" value="SHIKIMATE DEHYDROGENASE"/>
    <property type="match status" value="1"/>
</dbReference>
<dbReference type="Gene3D" id="3.40.50.720">
    <property type="entry name" value="NAD(P)-binding Rossmann-like Domain"/>
    <property type="match status" value="1"/>
</dbReference>
<comment type="function">
    <text evidence="7">Involved in the biosynthesis of the chorismate, which leads to the biosynthesis of aromatic amino acids. Catalyzes the reversible NADPH linked reduction of 3-dehydroshikimate (DHSA) to yield shikimate (SA).</text>
</comment>
<keyword evidence="3 7" id="KW-0028">Amino-acid biosynthesis</keyword>
<keyword evidence="4 7" id="KW-0521">NADP</keyword>
<comment type="caution">
    <text evidence="7">Lacks conserved residue(s) required for the propagation of feature annotation.</text>
</comment>
<evidence type="ECO:0000256" key="2">
    <source>
        <dbReference type="ARBA" id="ARBA00012962"/>
    </source>
</evidence>
<evidence type="ECO:0000313" key="10">
    <source>
        <dbReference type="Proteomes" id="UP001519342"/>
    </source>
</evidence>
<reference evidence="9 10" key="1">
    <citation type="submission" date="2021-03" db="EMBL/GenBank/DDBJ databases">
        <title>Genomic Encyclopedia of Type Strains, Phase IV (KMG-IV): sequencing the most valuable type-strain genomes for metagenomic binning, comparative biology and taxonomic classification.</title>
        <authorList>
            <person name="Goeker M."/>
        </authorList>
    </citation>
    <scope>NUCLEOTIDE SEQUENCE [LARGE SCALE GENOMIC DNA]</scope>
    <source>
        <strain evidence="9 10">DSM 24004</strain>
    </source>
</reference>
<dbReference type="CDD" id="cd01065">
    <property type="entry name" value="NAD_bind_Shikimate_DH"/>
    <property type="match status" value="1"/>
</dbReference>
<evidence type="ECO:0000256" key="5">
    <source>
        <dbReference type="ARBA" id="ARBA00023002"/>
    </source>
</evidence>
<feature type="binding site" evidence="7">
    <location>
        <position position="213"/>
    </location>
    <ligand>
        <name>NADP(+)</name>
        <dbReference type="ChEBI" id="CHEBI:58349"/>
    </ligand>
</feature>
<feature type="binding site" evidence="7">
    <location>
        <position position="215"/>
    </location>
    <ligand>
        <name>shikimate</name>
        <dbReference type="ChEBI" id="CHEBI:36208"/>
    </ligand>
</feature>
<dbReference type="InterPro" id="IPR046346">
    <property type="entry name" value="Aminoacid_DH-like_N_sf"/>
</dbReference>
<comment type="catalytic activity">
    <reaction evidence="7">
        <text>shikimate + NADP(+) = 3-dehydroshikimate + NADPH + H(+)</text>
        <dbReference type="Rhea" id="RHEA:17737"/>
        <dbReference type="ChEBI" id="CHEBI:15378"/>
        <dbReference type="ChEBI" id="CHEBI:16630"/>
        <dbReference type="ChEBI" id="CHEBI:36208"/>
        <dbReference type="ChEBI" id="CHEBI:57783"/>
        <dbReference type="ChEBI" id="CHEBI:58349"/>
        <dbReference type="EC" id="1.1.1.25"/>
    </reaction>
</comment>
<organism evidence="9 10">
    <name type="scientific">Sedimentibacter acidaminivorans</name>
    <dbReference type="NCBI Taxonomy" id="913099"/>
    <lineage>
        <taxon>Bacteria</taxon>
        <taxon>Bacillati</taxon>
        <taxon>Bacillota</taxon>
        <taxon>Tissierellia</taxon>
        <taxon>Sedimentibacter</taxon>
    </lineage>
</organism>
<keyword evidence="10" id="KW-1185">Reference proteome</keyword>
<evidence type="ECO:0000256" key="3">
    <source>
        <dbReference type="ARBA" id="ARBA00022605"/>
    </source>
</evidence>
<feature type="binding site" evidence="7">
    <location>
        <begin position="16"/>
        <end position="18"/>
    </location>
    <ligand>
        <name>shikimate</name>
        <dbReference type="ChEBI" id="CHEBI:36208"/>
    </ligand>
</feature>
<feature type="domain" description="Shikimate dehydrogenase substrate binding N-terminal" evidence="8">
    <location>
        <begin position="8"/>
        <end position="90"/>
    </location>
</feature>
<feature type="binding site" evidence="7">
    <location>
        <position position="104"/>
    </location>
    <ligand>
        <name>shikimate</name>
        <dbReference type="ChEBI" id="CHEBI:36208"/>
    </ligand>
</feature>
<name>A0ABS4GFF2_9FIRM</name>
<evidence type="ECO:0000256" key="7">
    <source>
        <dbReference type="HAMAP-Rule" id="MF_00222"/>
    </source>
</evidence>
<dbReference type="InterPro" id="IPR013708">
    <property type="entry name" value="Shikimate_DH-bd_N"/>
</dbReference>
<feature type="binding site" evidence="7">
    <location>
        <position position="88"/>
    </location>
    <ligand>
        <name>shikimate</name>
        <dbReference type="ChEBI" id="CHEBI:36208"/>
    </ligand>
</feature>
<dbReference type="InterPro" id="IPR022893">
    <property type="entry name" value="Shikimate_DH_fam"/>
</dbReference>
<dbReference type="Pfam" id="PF08501">
    <property type="entry name" value="Shikimate_dh_N"/>
    <property type="match status" value="1"/>
</dbReference>
<comment type="caution">
    <text evidence="9">The sequence shown here is derived from an EMBL/GenBank/DDBJ whole genome shotgun (WGS) entry which is preliminary data.</text>
</comment>
<dbReference type="InterPro" id="IPR011342">
    <property type="entry name" value="Shikimate_DH"/>
</dbReference>
<sequence length="268" mass="30010">MMENLYGLIGEKLGHTYSPQIHNKILEETHTNGYYGLFQVKRENLKNVVSGLKTLGYNGINVTIPYKLDIIKYLDSLSPEASKIGAINVINIDKNCMAIGYNTDYYGFGMMINHSNIEIKGETAVILGTGGASKAVTQYLKDNGIKDIIMVSRDSKSSKIKYPDDKVIMYNELNSVNNCSIIINCTPVGMFPKTKFSPIEKKHLDKFNTAIDLIYNPSNTLFLKEAREKGLKTINGLYMLIAQAVKSQEIWNETEISSNVINSILDIF</sequence>
<dbReference type="EC" id="1.1.1.25" evidence="2 7"/>
<gene>
    <name evidence="7" type="primary">aroE</name>
    <name evidence="9" type="ORF">J2Z76_002283</name>
</gene>
<evidence type="ECO:0000256" key="4">
    <source>
        <dbReference type="ARBA" id="ARBA00022857"/>
    </source>
</evidence>
<dbReference type="Gene3D" id="3.40.50.10860">
    <property type="entry name" value="Leucine Dehydrogenase, chain A, domain 1"/>
    <property type="match status" value="1"/>
</dbReference>
<dbReference type="NCBIfam" id="TIGR00507">
    <property type="entry name" value="aroE"/>
    <property type="match status" value="1"/>
</dbReference>
<evidence type="ECO:0000259" key="8">
    <source>
        <dbReference type="Pfam" id="PF08501"/>
    </source>
</evidence>
<comment type="subunit">
    <text evidence="7">Homodimer.</text>
</comment>
<dbReference type="EMBL" id="JAGGKS010000006">
    <property type="protein sequence ID" value="MBP1926418.1"/>
    <property type="molecule type" value="Genomic_DNA"/>
</dbReference>
<dbReference type="HAMAP" id="MF_00222">
    <property type="entry name" value="Shikimate_DH_AroE"/>
    <property type="match status" value="1"/>
</dbReference>
<dbReference type="SUPFAM" id="SSF51735">
    <property type="entry name" value="NAD(P)-binding Rossmann-fold domains"/>
    <property type="match status" value="1"/>
</dbReference>
<proteinExistence type="inferred from homology"/>
<dbReference type="SUPFAM" id="SSF53223">
    <property type="entry name" value="Aminoacid dehydrogenase-like, N-terminal domain"/>
    <property type="match status" value="1"/>
</dbReference>
<keyword evidence="5 7" id="KW-0560">Oxidoreductase</keyword>
<feature type="binding site" evidence="7">
    <location>
        <position position="243"/>
    </location>
    <ligand>
        <name>shikimate</name>
        <dbReference type="ChEBI" id="CHEBI:36208"/>
    </ligand>
</feature>
<accession>A0ABS4GFF2</accession>